<keyword evidence="4" id="KW-1185">Reference proteome</keyword>
<dbReference type="VEuPathDB" id="FungiDB:PYU1_G000402"/>
<evidence type="ECO:0000256" key="2">
    <source>
        <dbReference type="SAM" id="Phobius"/>
    </source>
</evidence>
<feature type="compositionally biased region" description="Polar residues" evidence="1">
    <location>
        <begin position="237"/>
        <end position="246"/>
    </location>
</feature>
<feature type="region of interest" description="Disordered" evidence="1">
    <location>
        <begin position="48"/>
        <end position="85"/>
    </location>
</feature>
<dbReference type="HOGENOM" id="CLU_838029_0_0_1"/>
<dbReference type="eggNOG" id="ENOG502T2X2">
    <property type="taxonomic scope" value="Eukaryota"/>
</dbReference>
<keyword evidence="2" id="KW-0472">Membrane</keyword>
<sequence length="317" mass="34277">CRQLLRETVSSKSGEFVGVCLNNSVNYVCTGSEISDCSAYKLNADGSSTTTPAATTRAPATSPQVTPQASSAPTTDTSTTTSDKSDGGLKAWVWAMIVIGIILAVGLIVFTFTWFKYRPTYKKSMSSSMQSTARVDAWRDGQSADLPYGEARDSDATASLSVATAATGQTMRPHEANPSMMLSGAPSASYLTYTVGPGINQTQNFHDNDLEHGISVSRISDGSSSIELHSPARLPQNLDTRGSLTRGTERLTDGDRYSYPSSDSYNSEMDSFSSQITFNDSEVGRDTDPQQQQQEAKNEARRYAQSASYPRKYSTEF</sequence>
<dbReference type="EMBL" id="GL376636">
    <property type="status" value="NOT_ANNOTATED_CDS"/>
    <property type="molecule type" value="Genomic_DNA"/>
</dbReference>
<evidence type="ECO:0000313" key="4">
    <source>
        <dbReference type="Proteomes" id="UP000019132"/>
    </source>
</evidence>
<reference evidence="4" key="1">
    <citation type="journal article" date="2010" name="Genome Biol.">
        <title>Genome sequence of the necrotrophic plant pathogen Pythium ultimum reveals original pathogenicity mechanisms and effector repertoire.</title>
        <authorList>
            <person name="Levesque C.A."/>
            <person name="Brouwer H."/>
            <person name="Cano L."/>
            <person name="Hamilton J.P."/>
            <person name="Holt C."/>
            <person name="Huitema E."/>
            <person name="Raffaele S."/>
            <person name="Robideau G.P."/>
            <person name="Thines M."/>
            <person name="Win J."/>
            <person name="Zerillo M.M."/>
            <person name="Beakes G.W."/>
            <person name="Boore J.L."/>
            <person name="Busam D."/>
            <person name="Dumas B."/>
            <person name="Ferriera S."/>
            <person name="Fuerstenberg S.I."/>
            <person name="Gachon C.M."/>
            <person name="Gaulin E."/>
            <person name="Govers F."/>
            <person name="Grenville-Briggs L."/>
            <person name="Horner N."/>
            <person name="Hostetler J."/>
            <person name="Jiang R.H."/>
            <person name="Johnson J."/>
            <person name="Krajaejun T."/>
            <person name="Lin H."/>
            <person name="Meijer H.J."/>
            <person name="Moore B."/>
            <person name="Morris P."/>
            <person name="Phuntmart V."/>
            <person name="Puiu D."/>
            <person name="Shetty J."/>
            <person name="Stajich J.E."/>
            <person name="Tripathy S."/>
            <person name="Wawra S."/>
            <person name="van West P."/>
            <person name="Whitty B.R."/>
            <person name="Coutinho P.M."/>
            <person name="Henrissat B."/>
            <person name="Martin F."/>
            <person name="Thomas P.D."/>
            <person name="Tyler B.M."/>
            <person name="De Vries R.P."/>
            <person name="Kamoun S."/>
            <person name="Yandell M."/>
            <person name="Tisserat N."/>
            <person name="Buell C.R."/>
        </authorList>
    </citation>
    <scope>NUCLEOTIDE SEQUENCE</scope>
    <source>
        <strain evidence="4">DAOM:BR144</strain>
    </source>
</reference>
<dbReference type="EnsemblProtists" id="PYU1_T000402">
    <property type="protein sequence ID" value="PYU1_T000402"/>
    <property type="gene ID" value="PYU1_G000402"/>
</dbReference>
<feature type="compositionally biased region" description="Polar residues" evidence="1">
    <location>
        <begin position="259"/>
        <end position="280"/>
    </location>
</feature>
<dbReference type="OMA" id="QTACSCR"/>
<feature type="compositionally biased region" description="Low complexity" evidence="1">
    <location>
        <begin position="48"/>
        <end position="82"/>
    </location>
</feature>
<keyword evidence="2" id="KW-0812">Transmembrane</keyword>
<accession>K3W611</accession>
<proteinExistence type="predicted"/>
<keyword evidence="2" id="KW-1133">Transmembrane helix</keyword>
<evidence type="ECO:0000256" key="1">
    <source>
        <dbReference type="SAM" id="MobiDB-lite"/>
    </source>
</evidence>
<feature type="transmembrane region" description="Helical" evidence="2">
    <location>
        <begin position="91"/>
        <end position="115"/>
    </location>
</feature>
<dbReference type="Proteomes" id="UP000019132">
    <property type="component" value="Unassembled WGS sequence"/>
</dbReference>
<protein>
    <submittedName>
        <fullName evidence="3">Uncharacterized protein</fullName>
    </submittedName>
</protein>
<feature type="compositionally biased region" description="Basic and acidic residues" evidence="1">
    <location>
        <begin position="247"/>
        <end position="256"/>
    </location>
</feature>
<organism evidence="3 4">
    <name type="scientific">Globisporangium ultimum (strain ATCC 200006 / CBS 805.95 / DAOM BR144)</name>
    <name type="common">Pythium ultimum</name>
    <dbReference type="NCBI Taxonomy" id="431595"/>
    <lineage>
        <taxon>Eukaryota</taxon>
        <taxon>Sar</taxon>
        <taxon>Stramenopiles</taxon>
        <taxon>Oomycota</taxon>
        <taxon>Peronosporomycetes</taxon>
        <taxon>Pythiales</taxon>
        <taxon>Pythiaceae</taxon>
        <taxon>Globisporangium</taxon>
    </lineage>
</organism>
<dbReference type="InParanoid" id="K3W611"/>
<reference evidence="3" key="3">
    <citation type="submission" date="2015-02" db="UniProtKB">
        <authorList>
            <consortium name="EnsemblProtists"/>
        </authorList>
    </citation>
    <scope>IDENTIFICATION</scope>
    <source>
        <strain evidence="3">DAOM BR144</strain>
    </source>
</reference>
<evidence type="ECO:0000313" key="3">
    <source>
        <dbReference type="EnsemblProtists" id="PYU1_T000402"/>
    </source>
</evidence>
<name>K3W611_GLOUD</name>
<reference evidence="4" key="2">
    <citation type="submission" date="2010-04" db="EMBL/GenBank/DDBJ databases">
        <authorList>
            <person name="Buell R."/>
            <person name="Hamilton J."/>
            <person name="Hostetler J."/>
        </authorList>
    </citation>
    <scope>NUCLEOTIDE SEQUENCE [LARGE SCALE GENOMIC DNA]</scope>
    <source>
        <strain evidence="4">DAOM:BR144</strain>
    </source>
</reference>
<dbReference type="AlphaFoldDB" id="K3W611"/>
<feature type="region of interest" description="Disordered" evidence="1">
    <location>
        <begin position="225"/>
        <end position="317"/>
    </location>
</feature>